<evidence type="ECO:0000313" key="1">
    <source>
        <dbReference type="EMBL" id="GHO53049.1"/>
    </source>
</evidence>
<organism evidence="1 2">
    <name type="scientific">Ktedonobacter robiniae</name>
    <dbReference type="NCBI Taxonomy" id="2778365"/>
    <lineage>
        <taxon>Bacteria</taxon>
        <taxon>Bacillati</taxon>
        <taxon>Chloroflexota</taxon>
        <taxon>Ktedonobacteria</taxon>
        <taxon>Ktedonobacterales</taxon>
        <taxon>Ktedonobacteraceae</taxon>
        <taxon>Ktedonobacter</taxon>
    </lineage>
</organism>
<reference evidence="1 2" key="1">
    <citation type="journal article" date="2021" name="Int. J. Syst. Evol. Microbiol.">
        <title>Reticulibacter mediterranei gen. nov., sp. nov., within the new family Reticulibacteraceae fam. nov., and Ktedonospora formicarum gen. nov., sp. nov., Ktedonobacter robiniae sp. nov., Dictyobacter formicarum sp. nov. and Dictyobacter arantiisoli sp. nov., belonging to the class Ktedonobacteria.</title>
        <authorList>
            <person name="Yabe S."/>
            <person name="Zheng Y."/>
            <person name="Wang C.M."/>
            <person name="Sakai Y."/>
            <person name="Abe K."/>
            <person name="Yokota A."/>
            <person name="Donadio S."/>
            <person name="Cavaletti L."/>
            <person name="Monciardini P."/>
        </authorList>
    </citation>
    <scope>NUCLEOTIDE SEQUENCE [LARGE SCALE GENOMIC DNA]</scope>
    <source>
        <strain evidence="1 2">SOSP1-30</strain>
    </source>
</reference>
<keyword evidence="2" id="KW-1185">Reference proteome</keyword>
<proteinExistence type="predicted"/>
<name>A0ABQ3UK24_9CHLR</name>
<dbReference type="Proteomes" id="UP000654345">
    <property type="component" value="Unassembled WGS sequence"/>
</dbReference>
<comment type="caution">
    <text evidence="1">The sequence shown here is derived from an EMBL/GenBank/DDBJ whole genome shotgun (WGS) entry which is preliminary data.</text>
</comment>
<accession>A0ABQ3UK24</accession>
<sequence length="44" mass="4816">MHEKPDREAKKVGIISKDQGFLVVKAAIISTSNALYDDTKRLAG</sequence>
<gene>
    <name evidence="1" type="ORF">KSB_15240</name>
</gene>
<evidence type="ECO:0000313" key="2">
    <source>
        <dbReference type="Proteomes" id="UP000654345"/>
    </source>
</evidence>
<protein>
    <submittedName>
        <fullName evidence="1">Uncharacterized protein</fullName>
    </submittedName>
</protein>
<dbReference type="EMBL" id="BNJG01000001">
    <property type="protein sequence ID" value="GHO53049.1"/>
    <property type="molecule type" value="Genomic_DNA"/>
</dbReference>